<dbReference type="InterPro" id="IPR000045">
    <property type="entry name" value="Prepilin_IV_endopep_pep"/>
</dbReference>
<proteinExistence type="predicted"/>
<keyword evidence="4" id="KW-1185">Reference proteome</keyword>
<feature type="domain" description="Prepilin type IV endopeptidase peptidase" evidence="2">
    <location>
        <begin position="2"/>
        <end position="102"/>
    </location>
</feature>
<protein>
    <submittedName>
        <fullName evidence="3">Prepilin peptidase</fullName>
        <ecNumber evidence="3">3.4.23.43</ecNumber>
    </submittedName>
</protein>
<dbReference type="EC" id="3.4.23.43" evidence="3"/>
<sequence>MLGILILAVCSDVRTEKIRNKLILAGLATGFLIQIYEKGISFIPLWFIQISIPIFLFYPIFRIGALGAGDIKLFSVIAGFLTLKTWWVCVEAAFLVGAAMGLFKLLFKNYVKDAHTIHFSVPILAGYLYYLGVVR</sequence>
<reference evidence="3 4" key="1">
    <citation type="submission" date="2024-03" db="EMBL/GenBank/DDBJ databases">
        <title>Human intestinal bacterial collection.</title>
        <authorList>
            <person name="Pauvert C."/>
            <person name="Hitch T.C.A."/>
            <person name="Clavel T."/>
        </authorList>
    </citation>
    <scope>NUCLEOTIDE SEQUENCE [LARGE SCALE GENOMIC DNA]</scope>
    <source>
        <strain evidence="3 4">CLA-AA-H185</strain>
    </source>
</reference>
<evidence type="ECO:0000259" key="2">
    <source>
        <dbReference type="Pfam" id="PF01478"/>
    </source>
</evidence>
<accession>A0ABV1HFY3</accession>
<evidence type="ECO:0000313" key="4">
    <source>
        <dbReference type="Proteomes" id="UP001454489"/>
    </source>
</evidence>
<evidence type="ECO:0000313" key="3">
    <source>
        <dbReference type="EMBL" id="MEQ2558614.1"/>
    </source>
</evidence>
<feature type="transmembrane region" description="Helical" evidence="1">
    <location>
        <begin position="39"/>
        <end position="61"/>
    </location>
</feature>
<dbReference type="Gene3D" id="1.20.120.1220">
    <property type="match status" value="1"/>
</dbReference>
<keyword evidence="1" id="KW-0472">Membrane</keyword>
<dbReference type="Pfam" id="PF01478">
    <property type="entry name" value="Peptidase_A24"/>
    <property type="match status" value="1"/>
</dbReference>
<name>A0ABV1HFY3_9FIRM</name>
<dbReference type="RefSeq" id="WP_353531397.1">
    <property type="nucleotide sequence ID" value="NZ_JBBMEX010000014.1"/>
</dbReference>
<gene>
    <name evidence="3" type="ORF">WMO43_12155</name>
</gene>
<keyword evidence="1" id="KW-0812">Transmembrane</keyword>
<dbReference type="Proteomes" id="UP001454489">
    <property type="component" value="Unassembled WGS sequence"/>
</dbReference>
<keyword evidence="3" id="KW-0378">Hydrolase</keyword>
<feature type="transmembrane region" description="Helical" evidence="1">
    <location>
        <begin position="73"/>
        <end position="103"/>
    </location>
</feature>
<feature type="transmembrane region" description="Helical" evidence="1">
    <location>
        <begin position="115"/>
        <end position="134"/>
    </location>
</feature>
<dbReference type="GO" id="GO:0004190">
    <property type="term" value="F:aspartic-type endopeptidase activity"/>
    <property type="evidence" value="ECO:0007669"/>
    <property type="project" value="UniProtKB-EC"/>
</dbReference>
<comment type="caution">
    <text evidence="3">The sequence shown here is derived from an EMBL/GenBank/DDBJ whole genome shotgun (WGS) entry which is preliminary data.</text>
</comment>
<keyword evidence="1" id="KW-1133">Transmembrane helix</keyword>
<organism evidence="3 4">
    <name type="scientific">Maccoyibacter intestinihominis</name>
    <dbReference type="NCBI Taxonomy" id="3133499"/>
    <lineage>
        <taxon>Bacteria</taxon>
        <taxon>Bacillati</taxon>
        <taxon>Bacillota</taxon>
        <taxon>Clostridia</taxon>
        <taxon>Lachnospirales</taxon>
        <taxon>Lachnospiraceae</taxon>
        <taxon>Maccoyibacter</taxon>
    </lineage>
</organism>
<evidence type="ECO:0000256" key="1">
    <source>
        <dbReference type="SAM" id="Phobius"/>
    </source>
</evidence>
<dbReference type="EMBL" id="JBBMEX010000014">
    <property type="protein sequence ID" value="MEQ2558614.1"/>
    <property type="molecule type" value="Genomic_DNA"/>
</dbReference>